<reference evidence="1" key="1">
    <citation type="submission" date="2014-11" db="EMBL/GenBank/DDBJ databases">
        <authorList>
            <person name="Amaro Gonzalez C."/>
        </authorList>
    </citation>
    <scope>NUCLEOTIDE SEQUENCE</scope>
</reference>
<name>A0A0E9QQX6_ANGAN</name>
<proteinExistence type="predicted"/>
<protein>
    <submittedName>
        <fullName evidence="1">Uncharacterized protein</fullName>
    </submittedName>
</protein>
<accession>A0A0E9QQX6</accession>
<sequence length="22" mass="2424">MEATVAGSMRIKKCKPCLFGRP</sequence>
<organism evidence="1">
    <name type="scientific">Anguilla anguilla</name>
    <name type="common">European freshwater eel</name>
    <name type="synonym">Muraena anguilla</name>
    <dbReference type="NCBI Taxonomy" id="7936"/>
    <lineage>
        <taxon>Eukaryota</taxon>
        <taxon>Metazoa</taxon>
        <taxon>Chordata</taxon>
        <taxon>Craniata</taxon>
        <taxon>Vertebrata</taxon>
        <taxon>Euteleostomi</taxon>
        <taxon>Actinopterygii</taxon>
        <taxon>Neopterygii</taxon>
        <taxon>Teleostei</taxon>
        <taxon>Anguilliformes</taxon>
        <taxon>Anguillidae</taxon>
        <taxon>Anguilla</taxon>
    </lineage>
</organism>
<reference evidence="1" key="2">
    <citation type="journal article" date="2015" name="Fish Shellfish Immunol.">
        <title>Early steps in the European eel (Anguilla anguilla)-Vibrio vulnificus interaction in the gills: Role of the RtxA13 toxin.</title>
        <authorList>
            <person name="Callol A."/>
            <person name="Pajuelo D."/>
            <person name="Ebbesson L."/>
            <person name="Teles M."/>
            <person name="MacKenzie S."/>
            <person name="Amaro C."/>
        </authorList>
    </citation>
    <scope>NUCLEOTIDE SEQUENCE</scope>
</reference>
<dbReference type="EMBL" id="GBXM01089710">
    <property type="protein sequence ID" value="JAH18867.1"/>
    <property type="molecule type" value="Transcribed_RNA"/>
</dbReference>
<dbReference type="AlphaFoldDB" id="A0A0E9QQX6"/>
<evidence type="ECO:0000313" key="1">
    <source>
        <dbReference type="EMBL" id="JAH18867.1"/>
    </source>
</evidence>